<feature type="transmembrane region" description="Helical" evidence="6">
    <location>
        <begin position="185"/>
        <end position="205"/>
    </location>
</feature>
<feature type="transmembrane region" description="Helical" evidence="6">
    <location>
        <begin position="325"/>
        <end position="347"/>
    </location>
</feature>
<comment type="similarity">
    <text evidence="3">Belongs to the glycosyl hydrolase 43 family.</text>
</comment>
<keyword evidence="6" id="KW-1133">Transmembrane helix</keyword>
<dbReference type="GO" id="GO:0005975">
    <property type="term" value="P:carbohydrate metabolic process"/>
    <property type="evidence" value="ECO:0007669"/>
    <property type="project" value="InterPro"/>
</dbReference>
<evidence type="ECO:0000256" key="2">
    <source>
        <dbReference type="ARBA" id="ARBA00006727"/>
    </source>
</evidence>
<proteinExistence type="inferred from homology"/>
<dbReference type="Proteomes" id="UP000308005">
    <property type="component" value="Unassembled WGS sequence"/>
</dbReference>
<feature type="transmembrane region" description="Helical" evidence="6">
    <location>
        <begin position="256"/>
        <end position="278"/>
    </location>
</feature>
<dbReference type="PANTHER" id="PTHR11360">
    <property type="entry name" value="MONOCARBOXYLATE TRANSPORTER"/>
    <property type="match status" value="1"/>
</dbReference>
<feature type="transmembrane region" description="Helical" evidence="6">
    <location>
        <begin position="298"/>
        <end position="318"/>
    </location>
</feature>
<dbReference type="Pfam" id="PF04616">
    <property type="entry name" value="Glyco_hydro_43"/>
    <property type="match status" value="1"/>
</dbReference>
<dbReference type="Pfam" id="PF07690">
    <property type="entry name" value="MFS_1"/>
    <property type="match status" value="1"/>
</dbReference>
<evidence type="ECO:0000313" key="7">
    <source>
        <dbReference type="EMBL" id="THZ20791.1"/>
    </source>
</evidence>
<feature type="transmembrane region" description="Helical" evidence="6">
    <location>
        <begin position="131"/>
        <end position="148"/>
    </location>
</feature>
<sequence>MNDIQLIPITLPQLAALRPGSTSSAKSISARQAEEEVLDINTSVEQSLAPVDGGLAAWRLLFAAFVFETLLWGFPLSFGVFQEYYSKTTEFAGNRYIPVVGTVASGLGYLGAPLAMAFIQRFSRYRRQMIWMGWPICILGLALGSFASSLEALILSQGIAYGAGFLIFYYPILSMVNEYWIAKRGMAYGILCAASGFSGAFMPFVLQSLLHMYGWRITLRAVAVALTIATGPLIPLLEGRLPESRATIRRKINWKFLESSTFWMYSTANLLQGFGYLFPALYLPSFASSLGLGANSGAILLAIMSMSQVAGQFTFGYLSDRKVPVNILALLSTTMAAIACLAIWRNASSLPDLVVFAIFYGFFGAGFTATWARMTSAITEDIVTAPMVFGLLNFGKGVGNVLAGPIGGILVSDSAGIQDGGNYRLVILFTGGSEPRDRKMVERGNVREVACGETSVNSAGLWGILGRTAGILKFELSSSDGISSAISALTVLVSVTSAAATTKAVSASVTFDNNRRFLFDTDGRQIDAYGSKVNNFNGKYYLYGNSFSETGVAYGIKSYSSSDLQSWQYEGLLFDPANKNNPCAGSGGCGRPHIVYNPNKKSYVLWANAGEVGYVVATSTSPTGPFVFSAARALLDPAFDGLQPADFTVEVINGTGYIVFSALNFRSPNAGNVWPPIFQNLHVSKLTDDFMNTTRVSYPVSSAAGDLIDNEAESPDIFKVGNTFYVAASNTCGYCNGSIALLYRSNSIQGPWTRQILEGYSCNGQVEGVLPLTNPANGAVTNVWHSTSVPGGPRTGFGGHIFQPLTFNADGSAKNLDCSTTASFPVTFTKGNGTAPAGNATKAVDTTPALAVYNPVCDSDSFILYQTWTASKAGTIKSVSLNVARGSQTVPLTLTVFKLNSLNDLFTPGFKWTALGTAAFNANQTTYTFDTVTVPVTTNSTVTKGELLGLSISGADYSPWCHLEYSTTQDCGFKLYQQGNGQYSWRGLQGKNPPVYERQGKSVKFFATYA</sequence>
<dbReference type="SUPFAM" id="SSF103473">
    <property type="entry name" value="MFS general substrate transporter"/>
    <property type="match status" value="1"/>
</dbReference>
<dbReference type="Gene3D" id="2.115.10.20">
    <property type="entry name" value="Glycosyl hydrolase domain, family 43"/>
    <property type="match status" value="1"/>
</dbReference>
<organism evidence="7 8">
    <name type="scientific">Aureobasidium pullulans</name>
    <name type="common">Black yeast</name>
    <name type="synonym">Pullularia pullulans</name>
    <dbReference type="NCBI Taxonomy" id="5580"/>
    <lineage>
        <taxon>Eukaryota</taxon>
        <taxon>Fungi</taxon>
        <taxon>Dikarya</taxon>
        <taxon>Ascomycota</taxon>
        <taxon>Pezizomycotina</taxon>
        <taxon>Dothideomycetes</taxon>
        <taxon>Dothideomycetidae</taxon>
        <taxon>Dothideales</taxon>
        <taxon>Saccotheciaceae</taxon>
        <taxon>Aureobasidium</taxon>
    </lineage>
</organism>
<dbReference type="InterPro" id="IPR023296">
    <property type="entry name" value="Glyco_hydro_beta-prop_sf"/>
</dbReference>
<feature type="transmembrane region" description="Helical" evidence="6">
    <location>
        <begin position="96"/>
        <end position="119"/>
    </location>
</feature>
<dbReference type="InterPro" id="IPR011701">
    <property type="entry name" value="MFS"/>
</dbReference>
<dbReference type="EMBL" id="QZBM01000176">
    <property type="protein sequence ID" value="THZ20791.1"/>
    <property type="molecule type" value="Genomic_DNA"/>
</dbReference>
<keyword evidence="6" id="KW-0472">Membrane</keyword>
<reference evidence="7 8" key="1">
    <citation type="submission" date="2018-10" db="EMBL/GenBank/DDBJ databases">
        <title>Fifty Aureobasidium pullulans genomes reveal a recombining polyextremotolerant generalist.</title>
        <authorList>
            <person name="Gostincar C."/>
            <person name="Turk M."/>
            <person name="Zajc J."/>
            <person name="Gunde-Cimerman N."/>
        </authorList>
    </citation>
    <scope>NUCLEOTIDE SEQUENCE [LARGE SCALE GENOMIC DNA]</scope>
    <source>
        <strain evidence="7 8">EXF-3863</strain>
    </source>
</reference>
<dbReference type="InterPro" id="IPR036259">
    <property type="entry name" value="MFS_trans_sf"/>
</dbReference>
<evidence type="ECO:0000256" key="5">
    <source>
        <dbReference type="ARBA" id="ARBA00023295"/>
    </source>
</evidence>
<keyword evidence="5" id="KW-0326">Glycosidase</keyword>
<evidence type="ECO:0000256" key="3">
    <source>
        <dbReference type="ARBA" id="ARBA00009865"/>
    </source>
</evidence>
<dbReference type="Gene3D" id="1.20.1250.20">
    <property type="entry name" value="MFS general substrate transporter like domains"/>
    <property type="match status" value="2"/>
</dbReference>
<keyword evidence="6" id="KW-0812">Transmembrane</keyword>
<evidence type="ECO:0000313" key="8">
    <source>
        <dbReference type="Proteomes" id="UP000308005"/>
    </source>
</evidence>
<feature type="transmembrane region" description="Helical" evidence="6">
    <location>
        <begin position="154"/>
        <end position="173"/>
    </location>
</feature>
<evidence type="ECO:0000256" key="4">
    <source>
        <dbReference type="ARBA" id="ARBA00022801"/>
    </source>
</evidence>
<accession>A0A4V4KJZ5</accession>
<comment type="subcellular location">
    <subcellularLocation>
        <location evidence="1">Membrane</location>
        <topology evidence="1">Multi-pass membrane protein</topology>
    </subcellularLocation>
</comment>
<feature type="transmembrane region" description="Helical" evidence="6">
    <location>
        <begin position="217"/>
        <end position="236"/>
    </location>
</feature>
<dbReference type="PANTHER" id="PTHR11360:SF287">
    <property type="entry name" value="MFS MONOCARBOXYLATE TRANSPORTER"/>
    <property type="match status" value="1"/>
</dbReference>
<dbReference type="AlphaFoldDB" id="A0A4V4KJZ5"/>
<protein>
    <submittedName>
        <fullName evidence="7">Arabinanase/levansucrase/invertase</fullName>
    </submittedName>
</protein>
<dbReference type="InterPro" id="IPR050327">
    <property type="entry name" value="Proton-linked_MCT"/>
</dbReference>
<keyword evidence="4" id="KW-0378">Hydrolase</keyword>
<dbReference type="GO" id="GO:0004553">
    <property type="term" value="F:hydrolase activity, hydrolyzing O-glycosyl compounds"/>
    <property type="evidence" value="ECO:0007669"/>
    <property type="project" value="InterPro"/>
</dbReference>
<comment type="similarity">
    <text evidence="2">Belongs to the major facilitator superfamily. Monocarboxylate porter (TC 2.A.1.13) family.</text>
</comment>
<evidence type="ECO:0000256" key="6">
    <source>
        <dbReference type="SAM" id="Phobius"/>
    </source>
</evidence>
<name>A0A4V4KJZ5_AURPU</name>
<feature type="transmembrane region" description="Helical" evidence="6">
    <location>
        <begin position="56"/>
        <end position="76"/>
    </location>
</feature>
<gene>
    <name evidence="7" type="ORF">D6C91_04620</name>
</gene>
<dbReference type="GO" id="GO:0016020">
    <property type="term" value="C:membrane"/>
    <property type="evidence" value="ECO:0007669"/>
    <property type="project" value="UniProtKB-SubCell"/>
</dbReference>
<dbReference type="GO" id="GO:0022857">
    <property type="term" value="F:transmembrane transporter activity"/>
    <property type="evidence" value="ECO:0007669"/>
    <property type="project" value="InterPro"/>
</dbReference>
<comment type="caution">
    <text evidence="7">The sequence shown here is derived from an EMBL/GenBank/DDBJ whole genome shotgun (WGS) entry which is preliminary data.</text>
</comment>
<dbReference type="InterPro" id="IPR006710">
    <property type="entry name" value="Glyco_hydro_43"/>
</dbReference>
<dbReference type="SUPFAM" id="SSF75005">
    <property type="entry name" value="Arabinanase/levansucrase/invertase"/>
    <property type="match status" value="1"/>
</dbReference>
<feature type="transmembrane region" description="Helical" evidence="6">
    <location>
        <begin position="353"/>
        <end position="372"/>
    </location>
</feature>
<evidence type="ECO:0000256" key="1">
    <source>
        <dbReference type="ARBA" id="ARBA00004141"/>
    </source>
</evidence>